<feature type="domain" description="FecR protein" evidence="1">
    <location>
        <begin position="120"/>
        <end position="213"/>
    </location>
</feature>
<evidence type="ECO:0000259" key="2">
    <source>
        <dbReference type="Pfam" id="PF16344"/>
    </source>
</evidence>
<dbReference type="InterPro" id="IPR012373">
    <property type="entry name" value="Ferrdict_sens_TM"/>
</dbReference>
<dbReference type="InterPro" id="IPR006860">
    <property type="entry name" value="FecR"/>
</dbReference>
<dbReference type="PANTHER" id="PTHR30273:SF2">
    <property type="entry name" value="PROTEIN FECR"/>
    <property type="match status" value="1"/>
</dbReference>
<dbReference type="Pfam" id="PF04773">
    <property type="entry name" value="FecR"/>
    <property type="match status" value="1"/>
</dbReference>
<comment type="caution">
    <text evidence="3">The sequence shown here is derived from an EMBL/GenBank/DDBJ whole genome shotgun (WGS) entry which is preliminary data.</text>
</comment>
<evidence type="ECO:0000313" key="4">
    <source>
        <dbReference type="Proteomes" id="UP000679691"/>
    </source>
</evidence>
<dbReference type="PANTHER" id="PTHR30273">
    <property type="entry name" value="PERIPLASMIC SIGNAL SENSOR AND SIGMA FACTOR ACTIVATOR FECR-RELATED"/>
    <property type="match status" value="1"/>
</dbReference>
<name>A0A8T4HBY7_9SPHI</name>
<dbReference type="GO" id="GO:0016989">
    <property type="term" value="F:sigma factor antagonist activity"/>
    <property type="evidence" value="ECO:0007669"/>
    <property type="project" value="TreeGrafter"/>
</dbReference>
<dbReference type="AlphaFoldDB" id="A0A8T4HBY7"/>
<protein>
    <submittedName>
        <fullName evidence="3">FecR family protein</fullName>
    </submittedName>
</protein>
<dbReference type="InterPro" id="IPR032508">
    <property type="entry name" value="FecR_C"/>
</dbReference>
<accession>A0A8T4HBY7</accession>
<proteinExistence type="predicted"/>
<keyword evidence="4" id="KW-1185">Reference proteome</keyword>
<dbReference type="Pfam" id="PF16344">
    <property type="entry name" value="FecR_C"/>
    <property type="match status" value="1"/>
</dbReference>
<organism evidence="3 4">
    <name type="scientific">Rhinopithecimicrobium faecis</name>
    <dbReference type="NCBI Taxonomy" id="2820698"/>
    <lineage>
        <taxon>Bacteria</taxon>
        <taxon>Pseudomonadati</taxon>
        <taxon>Bacteroidota</taxon>
        <taxon>Sphingobacteriia</taxon>
        <taxon>Sphingobacteriales</taxon>
        <taxon>Sphingobacteriaceae</taxon>
        <taxon>Rhinopithecimicrobium</taxon>
    </lineage>
</organism>
<dbReference type="Proteomes" id="UP000679691">
    <property type="component" value="Unassembled WGS sequence"/>
</dbReference>
<dbReference type="Gene3D" id="2.60.120.1440">
    <property type="match status" value="1"/>
</dbReference>
<gene>
    <name evidence="3" type="ORF">J5U18_08790</name>
</gene>
<dbReference type="RefSeq" id="WP_353547156.1">
    <property type="nucleotide sequence ID" value="NZ_JAGKSB010000008.1"/>
</dbReference>
<dbReference type="EMBL" id="JAGKSB010000008">
    <property type="protein sequence ID" value="MBP3943656.1"/>
    <property type="molecule type" value="Genomic_DNA"/>
</dbReference>
<dbReference type="Gene3D" id="3.55.50.30">
    <property type="match status" value="1"/>
</dbReference>
<reference evidence="3" key="1">
    <citation type="submission" date="2021-03" db="EMBL/GenBank/DDBJ databases">
        <authorList>
            <person name="Lu T."/>
            <person name="Wang Q."/>
            <person name="Han X."/>
        </authorList>
    </citation>
    <scope>NUCLEOTIDE SEQUENCE</scope>
    <source>
        <strain evidence="3">WQ 2009</strain>
    </source>
</reference>
<evidence type="ECO:0000313" key="3">
    <source>
        <dbReference type="EMBL" id="MBP3943656.1"/>
    </source>
</evidence>
<feature type="domain" description="Protein FecR C-terminal" evidence="2">
    <location>
        <begin position="282"/>
        <end position="346"/>
    </location>
</feature>
<evidence type="ECO:0000259" key="1">
    <source>
        <dbReference type="Pfam" id="PF04773"/>
    </source>
</evidence>
<sequence>MPNKDERFLWLLQQYINFSITEDELAELYNEIAKDEDRLDLFFYFTNARPTENKAIDIDRIYHQSALKYKKKEVLSPPSEKPIVPKRSYKRFAKLLFLLPIIILGFLSPKYFFNNTEIVLSTEKGERKFFRLKDGTEIWLNGVSSLRFNEDFGTTNRNVELLGEGYFNVTKNKDMPFILKAYDNEIRVLGTKFNVFAYPDEDKIETSLFEGKIVLAIPYASKLKKLEMMPGEKVVITKTLSNGVSVERIGAEKSKYLSTLQVSKREMDSTENNLSALWRHNKLVFQNESFAVVVRKLERWYGCKIIVENQELLDNYFTGVFEEQSCEEVLNLLKRTGVSFKIKNNNKTFIIY</sequence>